<dbReference type="EMBL" id="MPZS01000001">
    <property type="protein sequence ID" value="OOY12510.1"/>
    <property type="molecule type" value="Genomic_DNA"/>
</dbReference>
<gene>
    <name evidence="7" type="ORF">BMG00_01240</name>
</gene>
<sequence length="301" mass="33710">MLRKLLSRAKISKLGLRTPQPAPGRHGVAIAAIVRNEARYIEEWARFHHAVGVRHFVIYDDASTDATRDILRDVLAPEALTIIPWAQRLSDIRLGREIHNQVLAYAHAAGNFGSEFRWMAFVDVDEFLVPTASNSLVQSLEPLGDIPNVSLPWHMFGFSGHETAPDGGVLANYLMRVRDPMSDAPGIRAFKMLVDPCRLTAVRVHSMESDASSETWNDAGVKATLEAREKPGFYSTQAVQLNHYYTRSKADLEAKIARGPNLVAKTDQYRRKVMRTVNSIEAETVEDLRARDLARRLGLID</sequence>
<dbReference type="Gene3D" id="3.90.550.10">
    <property type="entry name" value="Spore Coat Polysaccharide Biosynthesis Protein SpsA, Chain A"/>
    <property type="match status" value="1"/>
</dbReference>
<dbReference type="PANTHER" id="PTHR21461:SF69">
    <property type="entry name" value="GLYCOSYLTRANSFERASE FAMILY 92 PROTEIN"/>
    <property type="match status" value="1"/>
</dbReference>
<evidence type="ECO:0000256" key="2">
    <source>
        <dbReference type="ARBA" id="ARBA00022676"/>
    </source>
</evidence>
<evidence type="ECO:0000313" key="8">
    <source>
        <dbReference type="Proteomes" id="UP000242224"/>
    </source>
</evidence>
<keyword evidence="3" id="KW-0808">Transferase</keyword>
<evidence type="ECO:0000256" key="6">
    <source>
        <dbReference type="ARBA" id="ARBA00023136"/>
    </source>
</evidence>
<dbReference type="CDD" id="cd00761">
    <property type="entry name" value="Glyco_tranf_GTA_type"/>
    <property type="match status" value="1"/>
</dbReference>
<comment type="subcellular location">
    <subcellularLocation>
        <location evidence="1">Membrane</location>
        <topology evidence="1">Single-pass membrane protein</topology>
    </subcellularLocation>
</comment>
<reference evidence="7 8" key="1">
    <citation type="submission" date="2016-11" db="EMBL/GenBank/DDBJ databases">
        <title>A multilocus sequence analysis scheme for characterization of bacteria in the genus Thioclava.</title>
        <authorList>
            <person name="Liu Y."/>
            <person name="Shao Z."/>
        </authorList>
    </citation>
    <scope>NUCLEOTIDE SEQUENCE [LARGE SCALE GENOMIC DNA]</scope>
    <source>
        <strain evidence="7 8">11.10-0-13</strain>
    </source>
</reference>
<accession>A0ABX3MMP5</accession>
<dbReference type="RefSeq" id="WP_078573151.1">
    <property type="nucleotide sequence ID" value="NZ_MPZS01000001.1"/>
</dbReference>
<dbReference type="PANTHER" id="PTHR21461">
    <property type="entry name" value="GLYCOSYLTRANSFERASE FAMILY 92 PROTEIN"/>
    <property type="match status" value="1"/>
</dbReference>
<keyword evidence="2" id="KW-0328">Glycosyltransferase</keyword>
<organism evidence="7 8">
    <name type="scientific">Thioclava marina</name>
    <dbReference type="NCBI Taxonomy" id="1915077"/>
    <lineage>
        <taxon>Bacteria</taxon>
        <taxon>Pseudomonadati</taxon>
        <taxon>Pseudomonadota</taxon>
        <taxon>Alphaproteobacteria</taxon>
        <taxon>Rhodobacterales</taxon>
        <taxon>Paracoccaceae</taxon>
        <taxon>Thioclava</taxon>
    </lineage>
</organism>
<evidence type="ECO:0000256" key="5">
    <source>
        <dbReference type="ARBA" id="ARBA00022989"/>
    </source>
</evidence>
<evidence type="ECO:0000313" key="7">
    <source>
        <dbReference type="EMBL" id="OOY12510.1"/>
    </source>
</evidence>
<keyword evidence="8" id="KW-1185">Reference proteome</keyword>
<dbReference type="InterPro" id="IPR008166">
    <property type="entry name" value="Glyco_transf_92"/>
</dbReference>
<evidence type="ECO:0008006" key="9">
    <source>
        <dbReference type="Google" id="ProtNLM"/>
    </source>
</evidence>
<dbReference type="InterPro" id="IPR029044">
    <property type="entry name" value="Nucleotide-diphossugar_trans"/>
</dbReference>
<dbReference type="Pfam" id="PF01697">
    <property type="entry name" value="Glyco_transf_92"/>
    <property type="match status" value="1"/>
</dbReference>
<dbReference type="SUPFAM" id="SSF53448">
    <property type="entry name" value="Nucleotide-diphospho-sugar transferases"/>
    <property type="match status" value="1"/>
</dbReference>
<keyword evidence="6" id="KW-0472">Membrane</keyword>
<protein>
    <recommendedName>
        <fullName evidence="9">Glycosyl transferase family 92</fullName>
    </recommendedName>
</protein>
<evidence type="ECO:0000256" key="3">
    <source>
        <dbReference type="ARBA" id="ARBA00022679"/>
    </source>
</evidence>
<proteinExistence type="predicted"/>
<name>A0ABX3MMP5_9RHOB</name>
<evidence type="ECO:0000256" key="1">
    <source>
        <dbReference type="ARBA" id="ARBA00004167"/>
    </source>
</evidence>
<keyword evidence="4" id="KW-0812">Transmembrane</keyword>
<comment type="caution">
    <text evidence="7">The sequence shown here is derived from an EMBL/GenBank/DDBJ whole genome shotgun (WGS) entry which is preliminary data.</text>
</comment>
<evidence type="ECO:0000256" key="4">
    <source>
        <dbReference type="ARBA" id="ARBA00022692"/>
    </source>
</evidence>
<dbReference type="Proteomes" id="UP000242224">
    <property type="component" value="Unassembled WGS sequence"/>
</dbReference>
<keyword evidence="5" id="KW-1133">Transmembrane helix</keyword>